<keyword evidence="2" id="KW-1185">Reference proteome</keyword>
<name>A0A9J5XD24_SOLCO</name>
<proteinExistence type="predicted"/>
<sequence>MHVGQLAPLIYRIVARISSWTTKKISYTGTNTITKRNIIAWDEMCLAKPVGGLNLINPINMEQGRNKKDIWIHNFYIMNHYIISAPLPQDASRMVKKIIVAKSLLEKTQLI</sequence>
<dbReference type="EMBL" id="JACXVP010000009">
    <property type="protein sequence ID" value="KAG5586291.1"/>
    <property type="molecule type" value="Genomic_DNA"/>
</dbReference>
<evidence type="ECO:0000313" key="1">
    <source>
        <dbReference type="EMBL" id="KAG5586291.1"/>
    </source>
</evidence>
<dbReference type="Proteomes" id="UP000824120">
    <property type="component" value="Chromosome 9"/>
</dbReference>
<accession>A0A9J5XD24</accession>
<dbReference type="OrthoDB" id="1938625at2759"/>
<organism evidence="1 2">
    <name type="scientific">Solanum commersonii</name>
    <name type="common">Commerson's wild potato</name>
    <name type="synonym">Commerson's nightshade</name>
    <dbReference type="NCBI Taxonomy" id="4109"/>
    <lineage>
        <taxon>Eukaryota</taxon>
        <taxon>Viridiplantae</taxon>
        <taxon>Streptophyta</taxon>
        <taxon>Embryophyta</taxon>
        <taxon>Tracheophyta</taxon>
        <taxon>Spermatophyta</taxon>
        <taxon>Magnoliopsida</taxon>
        <taxon>eudicotyledons</taxon>
        <taxon>Gunneridae</taxon>
        <taxon>Pentapetalae</taxon>
        <taxon>asterids</taxon>
        <taxon>lamiids</taxon>
        <taxon>Solanales</taxon>
        <taxon>Solanaceae</taxon>
        <taxon>Solanoideae</taxon>
        <taxon>Solaneae</taxon>
        <taxon>Solanum</taxon>
    </lineage>
</organism>
<reference evidence="1 2" key="1">
    <citation type="submission" date="2020-09" db="EMBL/GenBank/DDBJ databases">
        <title>De no assembly of potato wild relative species, Solanum commersonii.</title>
        <authorList>
            <person name="Cho K."/>
        </authorList>
    </citation>
    <scope>NUCLEOTIDE SEQUENCE [LARGE SCALE GENOMIC DNA]</scope>
    <source>
        <strain evidence="1">LZ3.2</strain>
        <tissue evidence="1">Leaf</tissue>
    </source>
</reference>
<protein>
    <submittedName>
        <fullName evidence="1">Uncharacterized protein</fullName>
    </submittedName>
</protein>
<evidence type="ECO:0000313" key="2">
    <source>
        <dbReference type="Proteomes" id="UP000824120"/>
    </source>
</evidence>
<dbReference type="AlphaFoldDB" id="A0A9J5XD24"/>
<gene>
    <name evidence="1" type="ORF">H5410_046725</name>
</gene>
<comment type="caution">
    <text evidence="1">The sequence shown here is derived from an EMBL/GenBank/DDBJ whole genome shotgun (WGS) entry which is preliminary data.</text>
</comment>